<sequence>GVRQRPWGKWAAEIRDPTRRIVLWLATYDTAEEAAMLVYDHAAIQLHGPNTLTNFTVPVIRNNHCPGPYSDIGKRARDLLYKDYQGDHKFTITTYSPTGVDDGGAGQLTTIS</sequence>
<dbReference type="PROSITE" id="PS51032">
    <property type="entry name" value="AP2_ERF"/>
    <property type="match status" value="1"/>
</dbReference>
<dbReference type="SMART" id="SM00380">
    <property type="entry name" value="AP2"/>
    <property type="match status" value="1"/>
</dbReference>
<keyword evidence="8" id="KW-1185">Reference proteome</keyword>
<evidence type="ECO:0000256" key="3">
    <source>
        <dbReference type="ARBA" id="ARBA00023125"/>
    </source>
</evidence>
<name>A0AAD5CZU9_AMBAR</name>
<dbReference type="PANTHER" id="PTHR31194">
    <property type="entry name" value="SHN SHINE , DNA BINDING / TRANSCRIPTION FACTOR"/>
    <property type="match status" value="1"/>
</dbReference>
<dbReference type="AlphaFoldDB" id="A0AAD5CZU9"/>
<reference evidence="7" key="1">
    <citation type="submission" date="2022-06" db="EMBL/GenBank/DDBJ databases">
        <title>Uncovering the hologenomic basis of an extraordinary plant invasion.</title>
        <authorList>
            <person name="Bieker V.C."/>
            <person name="Martin M.D."/>
            <person name="Gilbert T."/>
            <person name="Hodgins K."/>
            <person name="Battlay P."/>
            <person name="Petersen B."/>
            <person name="Wilson J."/>
        </authorList>
    </citation>
    <scope>NUCLEOTIDE SEQUENCE</scope>
    <source>
        <strain evidence="7">AA19_3_7</strain>
        <tissue evidence="7">Leaf</tissue>
    </source>
</reference>
<comment type="caution">
    <text evidence="7">The sequence shown here is derived from an EMBL/GenBank/DDBJ whole genome shotgun (WGS) entry which is preliminary data.</text>
</comment>
<feature type="non-terminal residue" evidence="7">
    <location>
        <position position="1"/>
    </location>
</feature>
<evidence type="ECO:0000256" key="1">
    <source>
        <dbReference type="ARBA" id="ARBA00004123"/>
    </source>
</evidence>
<dbReference type="GO" id="GO:0003677">
    <property type="term" value="F:DNA binding"/>
    <property type="evidence" value="ECO:0007669"/>
    <property type="project" value="UniProtKB-KW"/>
</dbReference>
<evidence type="ECO:0000256" key="4">
    <source>
        <dbReference type="ARBA" id="ARBA00023163"/>
    </source>
</evidence>
<proteinExistence type="predicted"/>
<dbReference type="GO" id="GO:0055085">
    <property type="term" value="P:transmembrane transport"/>
    <property type="evidence" value="ECO:0007669"/>
    <property type="project" value="InterPro"/>
</dbReference>
<dbReference type="GO" id="GO:0005741">
    <property type="term" value="C:mitochondrial outer membrane"/>
    <property type="evidence" value="ECO:0007669"/>
    <property type="project" value="InterPro"/>
</dbReference>
<dbReference type="InterPro" id="IPR016177">
    <property type="entry name" value="DNA-bd_dom_sf"/>
</dbReference>
<keyword evidence="2" id="KW-0805">Transcription regulation</keyword>
<dbReference type="Pfam" id="PF00847">
    <property type="entry name" value="AP2"/>
    <property type="match status" value="1"/>
</dbReference>
<dbReference type="GO" id="GO:0003700">
    <property type="term" value="F:DNA-binding transcription factor activity"/>
    <property type="evidence" value="ECO:0007669"/>
    <property type="project" value="InterPro"/>
</dbReference>
<dbReference type="GO" id="GO:0005634">
    <property type="term" value="C:nucleus"/>
    <property type="evidence" value="ECO:0007669"/>
    <property type="project" value="UniProtKB-SubCell"/>
</dbReference>
<evidence type="ECO:0000259" key="6">
    <source>
        <dbReference type="PROSITE" id="PS51032"/>
    </source>
</evidence>
<keyword evidence="4" id="KW-0804">Transcription</keyword>
<keyword evidence="5" id="KW-0539">Nucleus</keyword>
<feature type="domain" description="AP2/ERF" evidence="6">
    <location>
        <begin position="1"/>
        <end position="56"/>
    </location>
</feature>
<dbReference type="EMBL" id="JAMZMK010006126">
    <property type="protein sequence ID" value="KAI7750540.1"/>
    <property type="molecule type" value="Genomic_DNA"/>
</dbReference>
<dbReference type="InterPro" id="IPR023614">
    <property type="entry name" value="Porin_dom_sf"/>
</dbReference>
<dbReference type="InterPro" id="IPR036955">
    <property type="entry name" value="AP2/ERF_dom_sf"/>
</dbReference>
<evidence type="ECO:0000256" key="2">
    <source>
        <dbReference type="ARBA" id="ARBA00023015"/>
    </source>
</evidence>
<dbReference type="PANTHER" id="PTHR31194:SF140">
    <property type="entry name" value="ETHYLENE-RESPONSIVE TRANSCRIPTION FACTOR CRF2"/>
    <property type="match status" value="1"/>
</dbReference>
<keyword evidence="3" id="KW-0238">DNA-binding</keyword>
<dbReference type="Gene3D" id="2.40.160.10">
    <property type="entry name" value="Porin"/>
    <property type="match status" value="1"/>
</dbReference>
<organism evidence="7 8">
    <name type="scientific">Ambrosia artemisiifolia</name>
    <name type="common">Common ragweed</name>
    <dbReference type="NCBI Taxonomy" id="4212"/>
    <lineage>
        <taxon>Eukaryota</taxon>
        <taxon>Viridiplantae</taxon>
        <taxon>Streptophyta</taxon>
        <taxon>Embryophyta</taxon>
        <taxon>Tracheophyta</taxon>
        <taxon>Spermatophyta</taxon>
        <taxon>Magnoliopsida</taxon>
        <taxon>eudicotyledons</taxon>
        <taxon>Gunneridae</taxon>
        <taxon>Pentapetalae</taxon>
        <taxon>asterids</taxon>
        <taxon>campanulids</taxon>
        <taxon>Asterales</taxon>
        <taxon>Asteraceae</taxon>
        <taxon>Asteroideae</taxon>
        <taxon>Heliantheae alliance</taxon>
        <taxon>Heliantheae</taxon>
        <taxon>Ambrosia</taxon>
    </lineage>
</organism>
<accession>A0AAD5CZU9</accession>
<dbReference type="Pfam" id="PF01459">
    <property type="entry name" value="Porin_3"/>
    <property type="match status" value="1"/>
</dbReference>
<dbReference type="Gene3D" id="3.30.730.10">
    <property type="entry name" value="AP2/ERF domain"/>
    <property type="match status" value="1"/>
</dbReference>
<dbReference type="InterPro" id="IPR001471">
    <property type="entry name" value="AP2/ERF_dom"/>
</dbReference>
<protein>
    <recommendedName>
        <fullName evidence="6">AP2/ERF domain-containing protein</fullName>
    </recommendedName>
</protein>
<dbReference type="InterPro" id="IPR050913">
    <property type="entry name" value="AP2/ERF_ERF"/>
</dbReference>
<evidence type="ECO:0000313" key="8">
    <source>
        <dbReference type="Proteomes" id="UP001206925"/>
    </source>
</evidence>
<evidence type="ECO:0000313" key="7">
    <source>
        <dbReference type="EMBL" id="KAI7750540.1"/>
    </source>
</evidence>
<dbReference type="Proteomes" id="UP001206925">
    <property type="component" value="Unassembled WGS sequence"/>
</dbReference>
<gene>
    <name evidence="7" type="ORF">M8C21_029067</name>
</gene>
<comment type="subcellular location">
    <subcellularLocation>
        <location evidence="1">Nucleus</location>
    </subcellularLocation>
</comment>
<dbReference type="SUPFAM" id="SSF54171">
    <property type="entry name" value="DNA-binding domain"/>
    <property type="match status" value="1"/>
</dbReference>
<evidence type="ECO:0000256" key="5">
    <source>
        <dbReference type="ARBA" id="ARBA00023242"/>
    </source>
</evidence>
<dbReference type="InterPro" id="IPR027246">
    <property type="entry name" value="Porin_Euk/Tom40"/>
</dbReference>
<dbReference type="CDD" id="cd00018">
    <property type="entry name" value="AP2"/>
    <property type="match status" value="1"/>
</dbReference>